<protein>
    <submittedName>
        <fullName evidence="3">Uncharacterized protein</fullName>
    </submittedName>
</protein>
<dbReference type="GO" id="GO:0035770">
    <property type="term" value="C:ribonucleoprotein granule"/>
    <property type="evidence" value="ECO:0007669"/>
    <property type="project" value="TreeGrafter"/>
</dbReference>
<dbReference type="Pfam" id="PF08373">
    <property type="entry name" value="RAP"/>
    <property type="match status" value="1"/>
</dbReference>
<dbReference type="SMART" id="SM00952">
    <property type="entry name" value="RAP"/>
    <property type="match status" value="1"/>
</dbReference>
<dbReference type="PANTHER" id="PTHR21228:SF69">
    <property type="entry name" value="GH07286P"/>
    <property type="match status" value="1"/>
</dbReference>
<dbReference type="InterPro" id="IPR013579">
    <property type="entry name" value="FAST_2"/>
</dbReference>
<sequence length="552" mass="61359">MFKFYNKMVLQQSIAVTLNRLTPFNWHAAAFASAGIAEAKNNTEEEKQAQARRPSVEKGSSIVKTVFASIQLHDSSDDIQTPFTDSKLLKAQTVNELLTITDGTGISRKHALQVVSILSTWTSSGKIQLSEFDSDPRFLKLCKVLTRGTTGSKSNKQVAALSKHDDLSTVLSVAADEEAAKLVGSITLSQMIKVLTTLSLRKRRSVLLLRTLAYNIAGSSEQMNIKQCADLFYSIATLNFYDENLFEKAADNVISILQQDIVKKSAVVGSILTSMGLLKYRNPVLLDAISHWIIKNTAVCRPQDIFSLFMSLGVLNYVPSNSDHLFKVLVPQLTQEEAGKPAIWLEVVWSLILLNQASHAHVMSVLNDTFIDKLAEKPSISTSAILKLLNIDGAAHYLLTDYSGPKIAQNHNIRQTCLQISREKAQITNSVIDALKNLIPESYLRNSVNTGLGFYIDAECVLDKNCNPLPLNETIGADHNEKYCRVAVLTYDYHDVCKGKMELTGITAFHERLLEAMGYQIVSIPFTDFKVTEKIVKKVQYLENRLKQAVQQ</sequence>
<dbReference type="GO" id="GO:0044528">
    <property type="term" value="P:regulation of mitochondrial mRNA stability"/>
    <property type="evidence" value="ECO:0007669"/>
    <property type="project" value="InterPro"/>
</dbReference>
<dbReference type="InterPro" id="IPR010622">
    <property type="entry name" value="FAST_Leu-rich"/>
</dbReference>
<accession>N6TVI4</accession>
<dbReference type="AlphaFoldDB" id="N6TVI4"/>
<comment type="subcellular location">
    <subcellularLocation>
        <location evidence="1">Mitochondrion</location>
    </subcellularLocation>
</comment>
<proteinExistence type="predicted"/>
<organism evidence="3">
    <name type="scientific">Dendroctonus ponderosae</name>
    <name type="common">Mountain pine beetle</name>
    <dbReference type="NCBI Taxonomy" id="77166"/>
    <lineage>
        <taxon>Eukaryota</taxon>
        <taxon>Metazoa</taxon>
        <taxon>Ecdysozoa</taxon>
        <taxon>Arthropoda</taxon>
        <taxon>Hexapoda</taxon>
        <taxon>Insecta</taxon>
        <taxon>Pterygota</taxon>
        <taxon>Neoptera</taxon>
        <taxon>Endopterygota</taxon>
        <taxon>Coleoptera</taxon>
        <taxon>Polyphaga</taxon>
        <taxon>Cucujiformia</taxon>
        <taxon>Curculionidae</taxon>
        <taxon>Scolytinae</taxon>
        <taxon>Dendroctonus</taxon>
    </lineage>
</organism>
<keyword evidence="2" id="KW-0496">Mitochondrion</keyword>
<dbReference type="GO" id="GO:0000963">
    <property type="term" value="P:mitochondrial RNA processing"/>
    <property type="evidence" value="ECO:0007669"/>
    <property type="project" value="TreeGrafter"/>
</dbReference>
<dbReference type="PROSITE" id="PS51286">
    <property type="entry name" value="RAP"/>
    <property type="match status" value="1"/>
</dbReference>
<dbReference type="Pfam" id="PF06743">
    <property type="entry name" value="FAST_1"/>
    <property type="match status" value="1"/>
</dbReference>
<dbReference type="HOGENOM" id="CLU_036018_0_0_1"/>
<evidence type="ECO:0000256" key="2">
    <source>
        <dbReference type="ARBA" id="ARBA00023128"/>
    </source>
</evidence>
<dbReference type="Pfam" id="PF08368">
    <property type="entry name" value="FAST_2"/>
    <property type="match status" value="1"/>
</dbReference>
<evidence type="ECO:0000313" key="3">
    <source>
        <dbReference type="EMBL" id="ENN72411.1"/>
    </source>
</evidence>
<gene>
    <name evidence="3" type="ORF">YQE_10953</name>
</gene>
<dbReference type="InterPro" id="IPR050870">
    <property type="entry name" value="FAST_kinase"/>
</dbReference>
<evidence type="ECO:0000256" key="1">
    <source>
        <dbReference type="ARBA" id="ARBA00004173"/>
    </source>
</evidence>
<dbReference type="GO" id="GO:0005759">
    <property type="term" value="C:mitochondrial matrix"/>
    <property type="evidence" value="ECO:0007669"/>
    <property type="project" value="TreeGrafter"/>
</dbReference>
<feature type="non-terminal residue" evidence="3">
    <location>
        <position position="1"/>
    </location>
</feature>
<dbReference type="InterPro" id="IPR013584">
    <property type="entry name" value="RAP"/>
</dbReference>
<dbReference type="OrthoDB" id="6501018at2759"/>
<dbReference type="GO" id="GO:0003723">
    <property type="term" value="F:RNA binding"/>
    <property type="evidence" value="ECO:0007669"/>
    <property type="project" value="TreeGrafter"/>
</dbReference>
<reference evidence="3" key="1">
    <citation type="journal article" date="2013" name="Genome Biol.">
        <title>Draft genome of the mountain pine beetle, Dendroctonus ponderosae Hopkins, a major forest pest.</title>
        <authorList>
            <person name="Keeling C.I."/>
            <person name="Yuen M.M."/>
            <person name="Liao N.Y."/>
            <person name="Docking T.R."/>
            <person name="Chan S.K."/>
            <person name="Taylor G.A."/>
            <person name="Palmquist D.L."/>
            <person name="Jackman S.D."/>
            <person name="Nguyen A."/>
            <person name="Li M."/>
            <person name="Henderson H."/>
            <person name="Janes J.K."/>
            <person name="Zhao Y."/>
            <person name="Pandoh P."/>
            <person name="Moore R."/>
            <person name="Sperling F.A."/>
            <person name="Huber D.P."/>
            <person name="Birol I."/>
            <person name="Jones S.J."/>
            <person name="Bohlmann J."/>
        </authorList>
    </citation>
    <scope>NUCLEOTIDE SEQUENCE</scope>
</reference>
<dbReference type="PANTHER" id="PTHR21228">
    <property type="entry name" value="FAST LEU-RICH DOMAIN-CONTAINING"/>
    <property type="match status" value="1"/>
</dbReference>
<name>N6TVI4_DENPD</name>
<dbReference type="EMBL" id="KB741222">
    <property type="protein sequence ID" value="ENN72411.1"/>
    <property type="molecule type" value="Genomic_DNA"/>
</dbReference>